<accession>A0A3S2Y3Z9</accession>
<keyword evidence="4" id="KW-1185">Reference proteome</keyword>
<feature type="transmembrane region" description="Helical" evidence="1">
    <location>
        <begin position="272"/>
        <end position="292"/>
    </location>
</feature>
<dbReference type="PANTHER" id="PTHR36435:SF1">
    <property type="entry name" value="CAAX AMINO TERMINAL PROTEASE FAMILY PROTEIN"/>
    <property type="match status" value="1"/>
</dbReference>
<dbReference type="AlphaFoldDB" id="A0A3S2Y3Z9"/>
<dbReference type="GO" id="GO:0008237">
    <property type="term" value="F:metallopeptidase activity"/>
    <property type="evidence" value="ECO:0007669"/>
    <property type="project" value="UniProtKB-KW"/>
</dbReference>
<keyword evidence="3" id="KW-0645">Protease</keyword>
<feature type="transmembrane region" description="Helical" evidence="1">
    <location>
        <begin position="198"/>
        <end position="218"/>
    </location>
</feature>
<keyword evidence="3" id="KW-0378">Hydrolase</keyword>
<protein>
    <submittedName>
        <fullName evidence="3">CPBP family intramembrane metalloprotease</fullName>
    </submittedName>
</protein>
<dbReference type="InterPro" id="IPR003675">
    <property type="entry name" value="Rce1/LyrA-like_dom"/>
</dbReference>
<dbReference type="Proteomes" id="UP000282759">
    <property type="component" value="Unassembled WGS sequence"/>
</dbReference>
<dbReference type="EMBL" id="SACK01000002">
    <property type="protein sequence ID" value="RVU01454.1"/>
    <property type="molecule type" value="Genomic_DNA"/>
</dbReference>
<keyword evidence="1" id="KW-0812">Transmembrane</keyword>
<gene>
    <name evidence="3" type="ORF">EOD41_05685</name>
</gene>
<dbReference type="PANTHER" id="PTHR36435">
    <property type="entry name" value="SLR1288 PROTEIN"/>
    <property type="match status" value="1"/>
</dbReference>
<feature type="transmembrane region" description="Helical" evidence="1">
    <location>
        <begin position="12"/>
        <end position="41"/>
    </location>
</feature>
<dbReference type="RefSeq" id="WP_127703828.1">
    <property type="nucleotide sequence ID" value="NZ_SACK01000002.1"/>
</dbReference>
<feature type="transmembrane region" description="Helical" evidence="1">
    <location>
        <begin position="61"/>
        <end position="84"/>
    </location>
</feature>
<keyword evidence="1" id="KW-0472">Membrane</keyword>
<comment type="caution">
    <text evidence="3">The sequence shown here is derived from an EMBL/GenBank/DDBJ whole genome shotgun (WGS) entry which is preliminary data.</text>
</comment>
<feature type="transmembrane region" description="Helical" evidence="1">
    <location>
        <begin position="159"/>
        <end position="177"/>
    </location>
</feature>
<feature type="domain" description="CAAX prenyl protease 2/Lysostaphin resistance protein A-like" evidence="2">
    <location>
        <begin position="160"/>
        <end position="249"/>
    </location>
</feature>
<feature type="transmembrane region" description="Helical" evidence="1">
    <location>
        <begin position="96"/>
        <end position="116"/>
    </location>
</feature>
<keyword evidence="3" id="KW-0482">Metalloprotease</keyword>
<dbReference type="GO" id="GO:0006508">
    <property type="term" value="P:proteolysis"/>
    <property type="evidence" value="ECO:0007669"/>
    <property type="project" value="UniProtKB-KW"/>
</dbReference>
<dbReference type="Pfam" id="PF02517">
    <property type="entry name" value="Rce1-like"/>
    <property type="match status" value="1"/>
</dbReference>
<dbReference type="GO" id="GO:0004175">
    <property type="term" value="F:endopeptidase activity"/>
    <property type="evidence" value="ECO:0007669"/>
    <property type="project" value="UniProtKB-ARBA"/>
</dbReference>
<evidence type="ECO:0000259" key="2">
    <source>
        <dbReference type="Pfam" id="PF02517"/>
    </source>
</evidence>
<dbReference type="InterPro" id="IPR052710">
    <property type="entry name" value="CAAX_protease"/>
</dbReference>
<evidence type="ECO:0000313" key="3">
    <source>
        <dbReference type="EMBL" id="RVU01454.1"/>
    </source>
</evidence>
<evidence type="ECO:0000256" key="1">
    <source>
        <dbReference type="SAM" id="Phobius"/>
    </source>
</evidence>
<keyword evidence="1" id="KW-1133">Transmembrane helix</keyword>
<organism evidence="3 4">
    <name type="scientific">Mucilaginibacter limnophilus</name>
    <dbReference type="NCBI Taxonomy" id="1932778"/>
    <lineage>
        <taxon>Bacteria</taxon>
        <taxon>Pseudomonadati</taxon>
        <taxon>Bacteroidota</taxon>
        <taxon>Sphingobacteriia</taxon>
        <taxon>Sphingobacteriales</taxon>
        <taxon>Sphingobacteriaceae</taxon>
        <taxon>Mucilaginibacter</taxon>
    </lineage>
</organism>
<reference evidence="3 4" key="1">
    <citation type="submission" date="2019-01" db="EMBL/GenBank/DDBJ databases">
        <authorList>
            <person name="Chen W.-M."/>
        </authorList>
    </citation>
    <scope>NUCLEOTIDE SEQUENCE [LARGE SCALE GENOMIC DNA]</scope>
    <source>
        <strain evidence="3 4">YBJ-36</strain>
    </source>
</reference>
<dbReference type="GO" id="GO:0080120">
    <property type="term" value="P:CAAX-box protein maturation"/>
    <property type="evidence" value="ECO:0007669"/>
    <property type="project" value="UniProtKB-ARBA"/>
</dbReference>
<evidence type="ECO:0000313" key="4">
    <source>
        <dbReference type="Proteomes" id="UP000282759"/>
    </source>
</evidence>
<name>A0A3S2Y3Z9_9SPHI</name>
<dbReference type="OrthoDB" id="1523022at2"/>
<sequence>MDYPERNALSPLIQFSTLTALTVGAMLIGGAIGFGIIAVFLGTDALMAFGEAGSQNTSALWILQITSGTIAMFVAAVIFAMAVVKKPKEYLKADKLPSFILIILVFAIMFAGTALMELLSNLNQQLLSLDFLKGFAEWARTKEDAAEKMMEALFQMRTIWQMLFNLLVVGLLTAISEEFLFRGCLQTILVRWTRNPHAAVWITAIIFSAFHVQFFGFLPRLALGVLFGYMVAWSGSIWPGVWAHFVNNGTAVVVTYLYQHKKINLNPDDQHVFNYTGYLISLIFVLFLLSVYQRIASGTKKIPAH</sequence>
<proteinExistence type="predicted"/>